<name>E9FV60_DAPPU</name>
<dbReference type="PhylomeDB" id="E9FV60"/>
<dbReference type="InParanoid" id="E9FV60"/>
<dbReference type="Proteomes" id="UP000000305">
    <property type="component" value="Unassembled WGS sequence"/>
</dbReference>
<accession>E9FV60</accession>
<evidence type="ECO:0000313" key="1">
    <source>
        <dbReference type="EMBL" id="EFX89161.1"/>
    </source>
</evidence>
<protein>
    <submittedName>
        <fullName evidence="1">Uncharacterized protein</fullName>
    </submittedName>
</protein>
<dbReference type="HOGENOM" id="CLU_1534106_0_0_1"/>
<evidence type="ECO:0000313" key="2">
    <source>
        <dbReference type="Proteomes" id="UP000000305"/>
    </source>
</evidence>
<gene>
    <name evidence="1" type="ORF">DAPPUDRAFT_95270</name>
</gene>
<proteinExistence type="predicted"/>
<dbReference type="AlphaFoldDB" id="E9FV60"/>
<sequence length="175" mass="20000">MAIIAKRLMFSWHLVALTKQQSVHLSKFNTTYLKIKKNMPVIQGNGQYQPYAYDGLYQYPNYAIADTQSPMKLVPENRFFWTWTSTTTSTTTCTVLANAPCRLKRFLIDNSEDNILEPSTVEKVEATQIAQIASRKSRETYSETAPDFQSYTNSSPRSAILTSLRITFRTFASRS</sequence>
<dbReference type="KEGG" id="dpx:DAPPUDRAFT_95270"/>
<keyword evidence="2" id="KW-1185">Reference proteome</keyword>
<dbReference type="OrthoDB" id="6359623at2759"/>
<dbReference type="EMBL" id="GL732525">
    <property type="protein sequence ID" value="EFX89161.1"/>
    <property type="molecule type" value="Genomic_DNA"/>
</dbReference>
<organism evidence="1 2">
    <name type="scientific">Daphnia pulex</name>
    <name type="common">Water flea</name>
    <dbReference type="NCBI Taxonomy" id="6669"/>
    <lineage>
        <taxon>Eukaryota</taxon>
        <taxon>Metazoa</taxon>
        <taxon>Ecdysozoa</taxon>
        <taxon>Arthropoda</taxon>
        <taxon>Crustacea</taxon>
        <taxon>Branchiopoda</taxon>
        <taxon>Diplostraca</taxon>
        <taxon>Cladocera</taxon>
        <taxon>Anomopoda</taxon>
        <taxon>Daphniidae</taxon>
        <taxon>Daphnia</taxon>
    </lineage>
</organism>
<reference evidence="1 2" key="1">
    <citation type="journal article" date="2011" name="Science">
        <title>The ecoresponsive genome of Daphnia pulex.</title>
        <authorList>
            <person name="Colbourne J.K."/>
            <person name="Pfrender M.E."/>
            <person name="Gilbert D."/>
            <person name="Thomas W.K."/>
            <person name="Tucker A."/>
            <person name="Oakley T.H."/>
            <person name="Tokishita S."/>
            <person name="Aerts A."/>
            <person name="Arnold G.J."/>
            <person name="Basu M.K."/>
            <person name="Bauer D.J."/>
            <person name="Caceres C.E."/>
            <person name="Carmel L."/>
            <person name="Casola C."/>
            <person name="Choi J.H."/>
            <person name="Detter J.C."/>
            <person name="Dong Q."/>
            <person name="Dusheyko S."/>
            <person name="Eads B.D."/>
            <person name="Frohlich T."/>
            <person name="Geiler-Samerotte K.A."/>
            <person name="Gerlach D."/>
            <person name="Hatcher P."/>
            <person name="Jogdeo S."/>
            <person name="Krijgsveld J."/>
            <person name="Kriventseva E.V."/>
            <person name="Kultz D."/>
            <person name="Laforsch C."/>
            <person name="Lindquist E."/>
            <person name="Lopez J."/>
            <person name="Manak J.R."/>
            <person name="Muller J."/>
            <person name="Pangilinan J."/>
            <person name="Patwardhan R.P."/>
            <person name="Pitluck S."/>
            <person name="Pritham E.J."/>
            <person name="Rechtsteiner A."/>
            <person name="Rho M."/>
            <person name="Rogozin I.B."/>
            <person name="Sakarya O."/>
            <person name="Salamov A."/>
            <person name="Schaack S."/>
            <person name="Shapiro H."/>
            <person name="Shiga Y."/>
            <person name="Skalitzky C."/>
            <person name="Smith Z."/>
            <person name="Souvorov A."/>
            <person name="Sung W."/>
            <person name="Tang Z."/>
            <person name="Tsuchiya D."/>
            <person name="Tu H."/>
            <person name="Vos H."/>
            <person name="Wang M."/>
            <person name="Wolf Y.I."/>
            <person name="Yamagata H."/>
            <person name="Yamada T."/>
            <person name="Ye Y."/>
            <person name="Shaw J.R."/>
            <person name="Andrews J."/>
            <person name="Crease T.J."/>
            <person name="Tang H."/>
            <person name="Lucas S.M."/>
            <person name="Robertson H.M."/>
            <person name="Bork P."/>
            <person name="Koonin E.V."/>
            <person name="Zdobnov E.M."/>
            <person name="Grigoriev I.V."/>
            <person name="Lynch M."/>
            <person name="Boore J.L."/>
        </authorList>
    </citation>
    <scope>NUCLEOTIDE SEQUENCE [LARGE SCALE GENOMIC DNA]</scope>
</reference>